<dbReference type="Pfam" id="PF21941">
    <property type="entry name" value="SMEK_N"/>
    <property type="match status" value="1"/>
</dbReference>
<dbReference type="InterPro" id="IPR047740">
    <property type="entry name" value="SMEK_dom"/>
</dbReference>
<feature type="domain" description="SMEK" evidence="1">
    <location>
        <begin position="10"/>
        <end position="148"/>
    </location>
</feature>
<keyword evidence="3" id="KW-1185">Reference proteome</keyword>
<name>A0AAX1NDC0_9BACT</name>
<dbReference type="NCBIfam" id="NF033859">
    <property type="entry name" value="SMEK_N"/>
    <property type="match status" value="1"/>
</dbReference>
<dbReference type="AlphaFoldDB" id="A0AAX1NDC0"/>
<reference evidence="2 3" key="1">
    <citation type="submission" date="2021-05" db="EMBL/GenBank/DDBJ databases">
        <title>Comparative genomic studies on the polysaccharide-degrading batcterial strains of the Flammeovirga genus.</title>
        <authorList>
            <person name="Zewei F."/>
            <person name="Zheng Z."/>
            <person name="Yu L."/>
            <person name="Ruyue G."/>
            <person name="Yanhong M."/>
            <person name="Yuanyuan C."/>
            <person name="Jingyan G."/>
            <person name="Wenjun H."/>
        </authorList>
    </citation>
    <scope>NUCLEOTIDE SEQUENCE [LARGE SCALE GENOMIC DNA]</scope>
    <source>
        <strain evidence="2 3">NBRC:100898</strain>
    </source>
</reference>
<gene>
    <name evidence="2" type="ORF">KMW28_24745</name>
</gene>
<dbReference type="EMBL" id="CP076133">
    <property type="protein sequence ID" value="QWG04102.1"/>
    <property type="molecule type" value="Genomic_DNA"/>
</dbReference>
<dbReference type="RefSeq" id="WP_169663596.1">
    <property type="nucleotide sequence ID" value="NZ_CP076133.1"/>
</dbReference>
<protein>
    <submittedName>
        <fullName evidence="2">SMEK domain-containing protein</fullName>
    </submittedName>
</protein>
<organism evidence="2 3">
    <name type="scientific">Flammeovirga yaeyamensis</name>
    <dbReference type="NCBI Taxonomy" id="367791"/>
    <lineage>
        <taxon>Bacteria</taxon>
        <taxon>Pseudomonadati</taxon>
        <taxon>Bacteroidota</taxon>
        <taxon>Cytophagia</taxon>
        <taxon>Cytophagales</taxon>
        <taxon>Flammeovirgaceae</taxon>
        <taxon>Flammeovirga</taxon>
    </lineage>
</organism>
<evidence type="ECO:0000313" key="2">
    <source>
        <dbReference type="EMBL" id="QWG04102.1"/>
    </source>
</evidence>
<accession>A0AAX1NDC0</accession>
<sequence length="318" mass="37176">MDVRQKHINNIQKRLAYLKSRVEIAGSLNLTDIHIYAEDFYQTLFNHLGNSYKNGNAENQNCPYIDLIDETNKHAMQVTSRDDNKKITETIIGFFENSEHPEYKDYSLKVLLISKRAKDYSTDFTFHGKYKFNHKKDVIDIERLIAIIKDNGREKIIEISKFLDNEIYLPRPKTESNEVETIMSLLEYLSDDKNYKEFDGNYNCDPEQKINSRFKDYANDFNEEFTDLFTIYCNTIPEVKKAFGLDGVRAKKISYFLNYISNRYLKEANGNAFDALDKLTDYFEAKLSSNGIHADIGAIRYYLMDELIGCNIFSIKVE</sequence>
<evidence type="ECO:0000313" key="3">
    <source>
        <dbReference type="Proteomes" id="UP000678679"/>
    </source>
</evidence>
<dbReference type="KEGG" id="fya:KMW28_24745"/>
<dbReference type="Proteomes" id="UP000678679">
    <property type="component" value="Chromosome 2"/>
</dbReference>
<proteinExistence type="predicted"/>
<evidence type="ECO:0000259" key="1">
    <source>
        <dbReference type="Pfam" id="PF21941"/>
    </source>
</evidence>